<comment type="similarity">
    <text evidence="1">Belongs to the nitroreductase family.</text>
</comment>
<dbReference type="Proteomes" id="UP001595916">
    <property type="component" value="Unassembled WGS sequence"/>
</dbReference>
<evidence type="ECO:0000259" key="3">
    <source>
        <dbReference type="Pfam" id="PF00881"/>
    </source>
</evidence>
<dbReference type="EMBL" id="JBHSHL010000025">
    <property type="protein sequence ID" value="MFC4804839.1"/>
    <property type="molecule type" value="Genomic_DNA"/>
</dbReference>
<proteinExistence type="inferred from homology"/>
<evidence type="ECO:0000313" key="5">
    <source>
        <dbReference type="Proteomes" id="UP001595916"/>
    </source>
</evidence>
<gene>
    <name evidence="4" type="ORF">ACFO4R_07070</name>
</gene>
<dbReference type="InterPro" id="IPR029479">
    <property type="entry name" value="Nitroreductase"/>
</dbReference>
<dbReference type="Gene3D" id="2.20.180.10">
    <property type="entry name" value="putative fmn-dependent nitroreductase like domains"/>
    <property type="match status" value="1"/>
</dbReference>
<evidence type="ECO:0000256" key="1">
    <source>
        <dbReference type="ARBA" id="ARBA00007118"/>
    </source>
</evidence>
<reference evidence="5" key="1">
    <citation type="journal article" date="2019" name="Int. J. Syst. Evol. Microbiol.">
        <title>The Global Catalogue of Microorganisms (GCM) 10K type strain sequencing project: providing services to taxonomists for standard genome sequencing and annotation.</title>
        <authorList>
            <consortium name="The Broad Institute Genomics Platform"/>
            <consortium name="The Broad Institute Genome Sequencing Center for Infectious Disease"/>
            <person name="Wu L."/>
            <person name="Ma J."/>
        </authorList>
    </citation>
    <scope>NUCLEOTIDE SEQUENCE [LARGE SCALE GENOMIC DNA]</scope>
    <source>
        <strain evidence="5">CCUG 46385</strain>
    </source>
</reference>
<comment type="caution">
    <text evidence="4">The sequence shown here is derived from an EMBL/GenBank/DDBJ whole genome shotgun (WGS) entry which is preliminary data.</text>
</comment>
<protein>
    <submittedName>
        <fullName evidence="4">Nitroreductase family protein</fullName>
    </submittedName>
</protein>
<organism evidence="4 5">
    <name type="scientific">Filifactor villosus</name>
    <dbReference type="NCBI Taxonomy" id="29374"/>
    <lineage>
        <taxon>Bacteria</taxon>
        <taxon>Bacillati</taxon>
        <taxon>Bacillota</taxon>
        <taxon>Clostridia</taxon>
        <taxon>Peptostreptococcales</taxon>
        <taxon>Filifactoraceae</taxon>
        <taxon>Filifactor</taxon>
    </lineage>
</organism>
<dbReference type="InterPro" id="IPR000415">
    <property type="entry name" value="Nitroreductase-like"/>
</dbReference>
<feature type="domain" description="Nitroreductase" evidence="3">
    <location>
        <begin position="6"/>
        <end position="149"/>
    </location>
</feature>
<name>A0ABV9QQ69_9FIRM</name>
<dbReference type="RefSeq" id="WP_379788364.1">
    <property type="nucleotide sequence ID" value="NZ_JBHSHL010000025.1"/>
</dbReference>
<keyword evidence="5" id="KW-1185">Reference proteome</keyword>
<accession>A0ABV9QQ69</accession>
<dbReference type="Pfam" id="PF00881">
    <property type="entry name" value="Nitroreductase"/>
    <property type="match status" value="1"/>
</dbReference>
<evidence type="ECO:0000313" key="4">
    <source>
        <dbReference type="EMBL" id="MFC4804839.1"/>
    </source>
</evidence>
<dbReference type="Gene3D" id="3.40.109.10">
    <property type="entry name" value="NADH Oxidase"/>
    <property type="match status" value="1"/>
</dbReference>
<dbReference type="PANTHER" id="PTHR43673">
    <property type="entry name" value="NAD(P)H NITROREDUCTASE YDGI-RELATED"/>
    <property type="match status" value="1"/>
</dbReference>
<evidence type="ECO:0000256" key="2">
    <source>
        <dbReference type="ARBA" id="ARBA00023002"/>
    </source>
</evidence>
<dbReference type="PANTHER" id="PTHR43673:SF10">
    <property type="entry name" value="NADH DEHYDROGENASE_NAD(P)H NITROREDUCTASE XCC3605-RELATED"/>
    <property type="match status" value="1"/>
</dbReference>
<dbReference type="SUPFAM" id="SSF55469">
    <property type="entry name" value="FMN-dependent nitroreductase-like"/>
    <property type="match status" value="1"/>
</dbReference>
<sequence length="191" mass="21953">MLKDLIRKNRTYRRYKQEEPISIEMLKELVDAARISSNGNNMQALKYIVSNQKEMNESIFSSLKWAASLSDWNGPEEGERPSAYIVILLDKQIRSNPFWDHGIAATNILLCATEGGYGGCMFASFNKEVLGRILELPEHLEPLMVISLGVVKEVVVLEEMKDGTYKYYRDEHAVHHVPKRSLEEVLYKEFV</sequence>
<keyword evidence="2" id="KW-0560">Oxidoreductase</keyword>
<dbReference type="CDD" id="cd02062">
    <property type="entry name" value="Nitro_FMN_reductase"/>
    <property type="match status" value="1"/>
</dbReference>
<dbReference type="InterPro" id="IPR023312">
    <property type="entry name" value="Put_nitroreductase_C_bac"/>
</dbReference>